<name>A0ABV0S5A3_9TELE</name>
<dbReference type="InterPro" id="IPR039373">
    <property type="entry name" value="Peptidase_M28B"/>
</dbReference>
<feature type="region of interest" description="Disordered" evidence="2">
    <location>
        <begin position="131"/>
        <end position="162"/>
    </location>
</feature>
<evidence type="ECO:0000313" key="5">
    <source>
        <dbReference type="Proteomes" id="UP001434883"/>
    </source>
</evidence>
<evidence type="ECO:0000313" key="4">
    <source>
        <dbReference type="EMBL" id="MEQ2215261.1"/>
    </source>
</evidence>
<protein>
    <submittedName>
        <fullName evidence="4">Uncharacterized protein</fullName>
    </submittedName>
</protein>
<sequence length="162" mass="18970">MKRESRLVRWIWWAVVVTAFFLVGFSIGWLAKRSNATTNNHKALSKYLKEFMNEIQTDQIREHLRKFTRLPHLAGTEQNLKYAQQIMKEWQDFGLDSVEMVPYDILLSYPNKSQPNYISIVDHIGNEEETSSRTRLSLSGHLQRPHGGLREQSRDTNGTKKH</sequence>
<evidence type="ECO:0000256" key="3">
    <source>
        <dbReference type="SAM" id="Phobius"/>
    </source>
</evidence>
<dbReference type="Proteomes" id="UP001434883">
    <property type="component" value="Unassembled WGS sequence"/>
</dbReference>
<evidence type="ECO:0000256" key="1">
    <source>
        <dbReference type="ARBA" id="ARBA00023180"/>
    </source>
</evidence>
<feature type="compositionally biased region" description="Basic and acidic residues" evidence="2">
    <location>
        <begin position="148"/>
        <end position="162"/>
    </location>
</feature>
<proteinExistence type="predicted"/>
<keyword evidence="5" id="KW-1185">Reference proteome</keyword>
<comment type="caution">
    <text evidence="4">The sequence shown here is derived from an EMBL/GenBank/DDBJ whole genome shotgun (WGS) entry which is preliminary data.</text>
</comment>
<keyword evidence="3" id="KW-0472">Membrane</keyword>
<keyword evidence="3" id="KW-1133">Transmembrane helix</keyword>
<feature type="transmembrane region" description="Helical" evidence="3">
    <location>
        <begin position="12"/>
        <end position="31"/>
    </location>
</feature>
<accession>A0ABV0S5A3</accession>
<dbReference type="Gene3D" id="3.40.630.10">
    <property type="entry name" value="Zn peptidases"/>
    <property type="match status" value="1"/>
</dbReference>
<gene>
    <name evidence="4" type="ORF">XENOCAPTIV_029757</name>
</gene>
<keyword evidence="3" id="KW-0812">Transmembrane</keyword>
<keyword evidence="1" id="KW-0325">Glycoprotein</keyword>
<dbReference type="PANTHER" id="PTHR10404:SF36">
    <property type="entry name" value="GLUTAMATE CARBOXYPEPTIDASE 2"/>
    <property type="match status" value="1"/>
</dbReference>
<dbReference type="EMBL" id="JAHRIN010068100">
    <property type="protein sequence ID" value="MEQ2215261.1"/>
    <property type="molecule type" value="Genomic_DNA"/>
</dbReference>
<evidence type="ECO:0000256" key="2">
    <source>
        <dbReference type="SAM" id="MobiDB-lite"/>
    </source>
</evidence>
<dbReference type="SUPFAM" id="SSF53187">
    <property type="entry name" value="Zn-dependent exopeptidases"/>
    <property type="match status" value="1"/>
</dbReference>
<reference evidence="4 5" key="1">
    <citation type="submission" date="2021-06" db="EMBL/GenBank/DDBJ databases">
        <authorList>
            <person name="Palmer J.M."/>
        </authorList>
    </citation>
    <scope>NUCLEOTIDE SEQUENCE [LARGE SCALE GENOMIC DNA]</scope>
    <source>
        <strain evidence="4 5">XC_2019</strain>
        <tissue evidence="4">Muscle</tissue>
    </source>
</reference>
<organism evidence="4 5">
    <name type="scientific">Xenoophorus captivus</name>
    <dbReference type="NCBI Taxonomy" id="1517983"/>
    <lineage>
        <taxon>Eukaryota</taxon>
        <taxon>Metazoa</taxon>
        <taxon>Chordata</taxon>
        <taxon>Craniata</taxon>
        <taxon>Vertebrata</taxon>
        <taxon>Euteleostomi</taxon>
        <taxon>Actinopterygii</taxon>
        <taxon>Neopterygii</taxon>
        <taxon>Teleostei</taxon>
        <taxon>Neoteleostei</taxon>
        <taxon>Acanthomorphata</taxon>
        <taxon>Ovalentaria</taxon>
        <taxon>Atherinomorphae</taxon>
        <taxon>Cyprinodontiformes</taxon>
        <taxon>Goodeidae</taxon>
        <taxon>Xenoophorus</taxon>
    </lineage>
</organism>
<dbReference type="PANTHER" id="PTHR10404">
    <property type="entry name" value="N-ACETYLATED-ALPHA-LINKED ACIDIC DIPEPTIDASE"/>
    <property type="match status" value="1"/>
</dbReference>